<dbReference type="SMART" id="SM00530">
    <property type="entry name" value="HTH_XRE"/>
    <property type="match status" value="1"/>
</dbReference>
<dbReference type="PANTHER" id="PTHR43236:SF2">
    <property type="entry name" value="BLL0069 PROTEIN"/>
    <property type="match status" value="1"/>
</dbReference>
<dbReference type="RefSeq" id="WP_344799377.1">
    <property type="nucleotide sequence ID" value="NZ_BAABBN010000007.1"/>
</dbReference>
<dbReference type="PANTHER" id="PTHR43236">
    <property type="entry name" value="ANTITOXIN HIGA1"/>
    <property type="match status" value="1"/>
</dbReference>
<dbReference type="Pfam" id="PF06114">
    <property type="entry name" value="Peptidase_M78"/>
    <property type="match status" value="1"/>
</dbReference>
<dbReference type="Pfam" id="PF01381">
    <property type="entry name" value="HTH_3"/>
    <property type="match status" value="1"/>
</dbReference>
<proteinExistence type="inferred from homology"/>
<organism evidence="3 4">
    <name type="scientific">Litoribacillus peritrichatus</name>
    <dbReference type="NCBI Taxonomy" id="718191"/>
    <lineage>
        <taxon>Bacteria</taxon>
        <taxon>Pseudomonadati</taxon>
        <taxon>Pseudomonadota</taxon>
        <taxon>Gammaproteobacteria</taxon>
        <taxon>Oceanospirillales</taxon>
        <taxon>Oceanospirillaceae</taxon>
        <taxon>Litoribacillus</taxon>
    </lineage>
</organism>
<dbReference type="InterPro" id="IPR010359">
    <property type="entry name" value="IrrE_HExxH"/>
</dbReference>
<sequence length="376" mass="41672">MPTQALVNPELLSWARHRAGLSLSALARKLNVKLERLTQWEQGDTKPTFKQAQNIAKYTHTPFGYLFLPKPPEEQLAIPDLRTIEGHDVDQPSPELRDIITQVLKKQTWYKDYLISNEFEPNQHVGSVSLQTPIATTVASLREALGVGIPQRGTWEEYQRELIDGAEKAGVLVMRSGIVGNNTHRKLQVTEFRGFAITDDFAPVVFINSSDAPAARLFTLIHELAHIWLGCSGISNLEPSNAAEERYCNQVAGEFLVPEQGLREIWSEPETLPTNCAVAATRFHVSKMVVARRAADIMLITRAEYSGFYRAELEAFRDKDGGGGDFYRSAGAKNSIRMSQAVLSEARSGRLLLRDAGQLLGVSPSALGTYASKLPQ</sequence>
<accession>A0ABP7MW28</accession>
<comment type="caution">
    <text evidence="3">The sequence shown here is derived from an EMBL/GenBank/DDBJ whole genome shotgun (WGS) entry which is preliminary data.</text>
</comment>
<dbReference type="InterPro" id="IPR001387">
    <property type="entry name" value="Cro/C1-type_HTH"/>
</dbReference>
<keyword evidence="4" id="KW-1185">Reference proteome</keyword>
<comment type="similarity">
    <text evidence="1">Belongs to the short-chain fatty acyl-CoA assimilation regulator (ScfR) family.</text>
</comment>
<dbReference type="Proteomes" id="UP001501565">
    <property type="component" value="Unassembled WGS sequence"/>
</dbReference>
<evidence type="ECO:0000256" key="1">
    <source>
        <dbReference type="ARBA" id="ARBA00007227"/>
    </source>
</evidence>
<evidence type="ECO:0000313" key="3">
    <source>
        <dbReference type="EMBL" id="GAA3931233.1"/>
    </source>
</evidence>
<dbReference type="Gene3D" id="1.10.10.2910">
    <property type="match status" value="1"/>
</dbReference>
<dbReference type="EMBL" id="BAABBN010000007">
    <property type="protein sequence ID" value="GAA3931233.1"/>
    <property type="molecule type" value="Genomic_DNA"/>
</dbReference>
<protein>
    <submittedName>
        <fullName evidence="3">XRE family transcriptional regulator</fullName>
    </submittedName>
</protein>
<dbReference type="CDD" id="cd00093">
    <property type="entry name" value="HTH_XRE"/>
    <property type="match status" value="1"/>
</dbReference>
<dbReference type="InterPro" id="IPR052345">
    <property type="entry name" value="Rad_response_metalloprotease"/>
</dbReference>
<evidence type="ECO:0000259" key="2">
    <source>
        <dbReference type="PROSITE" id="PS50943"/>
    </source>
</evidence>
<dbReference type="InterPro" id="IPR010982">
    <property type="entry name" value="Lambda_DNA-bd_dom_sf"/>
</dbReference>
<name>A0ABP7MW28_9GAMM</name>
<dbReference type="SUPFAM" id="SSF47413">
    <property type="entry name" value="lambda repressor-like DNA-binding domains"/>
    <property type="match status" value="1"/>
</dbReference>
<feature type="domain" description="HTH cro/C1-type" evidence="2">
    <location>
        <begin position="15"/>
        <end position="66"/>
    </location>
</feature>
<dbReference type="PROSITE" id="PS50943">
    <property type="entry name" value="HTH_CROC1"/>
    <property type="match status" value="1"/>
</dbReference>
<evidence type="ECO:0000313" key="4">
    <source>
        <dbReference type="Proteomes" id="UP001501565"/>
    </source>
</evidence>
<dbReference type="Gene3D" id="1.10.260.40">
    <property type="entry name" value="lambda repressor-like DNA-binding domains"/>
    <property type="match status" value="1"/>
</dbReference>
<reference evidence="4" key="1">
    <citation type="journal article" date="2019" name="Int. J. Syst. Evol. Microbiol.">
        <title>The Global Catalogue of Microorganisms (GCM) 10K type strain sequencing project: providing services to taxonomists for standard genome sequencing and annotation.</title>
        <authorList>
            <consortium name="The Broad Institute Genomics Platform"/>
            <consortium name="The Broad Institute Genome Sequencing Center for Infectious Disease"/>
            <person name="Wu L."/>
            <person name="Ma J."/>
        </authorList>
    </citation>
    <scope>NUCLEOTIDE SEQUENCE [LARGE SCALE GENOMIC DNA]</scope>
    <source>
        <strain evidence="4">JCM 17551</strain>
    </source>
</reference>
<gene>
    <name evidence="3" type="ORF">GCM10022277_30000</name>
</gene>